<reference evidence="4" key="2">
    <citation type="submission" date="2016-11" db="EMBL/GenBank/DDBJ databases">
        <authorList>
            <person name="Varghese N."/>
            <person name="Submissions S."/>
        </authorList>
    </citation>
    <scope>NUCLEOTIDE SEQUENCE [LARGE SCALE GENOMIC DNA]</scope>
    <source>
        <strain evidence="4">DSM 27989</strain>
    </source>
</reference>
<protein>
    <submittedName>
        <fullName evidence="2">Beta-glycosyltransferase</fullName>
    </submittedName>
    <submittedName>
        <fullName evidence="3">Glycosyl transferase family 2</fullName>
    </submittedName>
</protein>
<sequence length="300" mass="35376">MTPLISFFTPTYNRAHTLHRVYEALNKQTFRDFEWIIIDDGSTDNTKEVVDRFIENSDFNIRYYKQENNHKFVTVFKGVELAKGKFFILGDSDDSFDDDSFEKLLNYWNTAPKNTAFVSVLAKDENGHIDGHKFPDSGMSMSIFDMRYKYQLKGDKWGLSTTEIYKKIPVDLEKYKHKGFIPEGVYQYYFDTIGNHYCINDPLRNYIRDDGDSISLSNTYYSDQNAFGLAENFKTFLNVYANKKWQYPKVLFRNLIGYLIFSSKYNKPYQETIKDIHNFTLRSFARVIYLAKPFLKNVKA</sequence>
<dbReference type="AlphaFoldDB" id="A0A1M6U050"/>
<feature type="domain" description="Glycosyltransferase 2-like" evidence="1">
    <location>
        <begin position="6"/>
        <end position="133"/>
    </location>
</feature>
<reference evidence="3" key="3">
    <citation type="submission" date="2016-11" db="EMBL/GenBank/DDBJ databases">
        <authorList>
            <person name="Jaros S."/>
            <person name="Januszkiewicz K."/>
            <person name="Wedrychowicz H."/>
        </authorList>
    </citation>
    <scope>NUCLEOTIDE SEQUENCE [LARGE SCALE GENOMIC DNA]</scope>
    <source>
        <strain evidence="3">DSM 27989</strain>
    </source>
</reference>
<dbReference type="SUPFAM" id="SSF53448">
    <property type="entry name" value="Nucleotide-diphospho-sugar transferases"/>
    <property type="match status" value="1"/>
</dbReference>
<dbReference type="InterPro" id="IPR029044">
    <property type="entry name" value="Nucleotide-diphossugar_trans"/>
</dbReference>
<evidence type="ECO:0000313" key="2">
    <source>
        <dbReference type="EMBL" id="GGF08558.1"/>
    </source>
</evidence>
<reference evidence="2" key="5">
    <citation type="submission" date="2024-05" db="EMBL/GenBank/DDBJ databases">
        <authorList>
            <person name="Sun Q."/>
            <person name="Zhou Y."/>
        </authorList>
    </citation>
    <scope>NUCLEOTIDE SEQUENCE</scope>
    <source>
        <strain evidence="2">CGMCC 1.12707</strain>
    </source>
</reference>
<evidence type="ECO:0000313" key="4">
    <source>
        <dbReference type="Proteomes" id="UP000184120"/>
    </source>
</evidence>
<dbReference type="Gene3D" id="3.90.550.10">
    <property type="entry name" value="Spore Coat Polysaccharide Biosynthesis Protein SpsA, Chain A"/>
    <property type="match status" value="1"/>
</dbReference>
<dbReference type="GO" id="GO:0016758">
    <property type="term" value="F:hexosyltransferase activity"/>
    <property type="evidence" value="ECO:0007669"/>
    <property type="project" value="UniProtKB-ARBA"/>
</dbReference>
<dbReference type="STRING" id="1434701.SAMN05443634_102157"/>
<name>A0A1M6U050_9FLAO</name>
<organism evidence="3 4">
    <name type="scientific">Chishuiella changwenlii</name>
    <dbReference type="NCBI Taxonomy" id="1434701"/>
    <lineage>
        <taxon>Bacteria</taxon>
        <taxon>Pseudomonadati</taxon>
        <taxon>Bacteroidota</taxon>
        <taxon>Flavobacteriia</taxon>
        <taxon>Flavobacteriales</taxon>
        <taxon>Weeksellaceae</taxon>
        <taxon>Chishuiella</taxon>
    </lineage>
</organism>
<evidence type="ECO:0000259" key="1">
    <source>
        <dbReference type="Pfam" id="PF00535"/>
    </source>
</evidence>
<dbReference type="CDD" id="cd00761">
    <property type="entry name" value="Glyco_tranf_GTA_type"/>
    <property type="match status" value="1"/>
</dbReference>
<accession>A0A1M6U050</accession>
<evidence type="ECO:0000313" key="3">
    <source>
        <dbReference type="EMBL" id="SHK62577.1"/>
    </source>
</evidence>
<dbReference type="Pfam" id="PF00535">
    <property type="entry name" value="Glycos_transf_2"/>
    <property type="match status" value="1"/>
</dbReference>
<evidence type="ECO:0000313" key="5">
    <source>
        <dbReference type="Proteomes" id="UP000650994"/>
    </source>
</evidence>
<dbReference type="PANTHER" id="PTHR22916">
    <property type="entry name" value="GLYCOSYLTRANSFERASE"/>
    <property type="match status" value="1"/>
</dbReference>
<dbReference type="EMBL" id="BMFL01000021">
    <property type="protein sequence ID" value="GGF08558.1"/>
    <property type="molecule type" value="Genomic_DNA"/>
</dbReference>
<dbReference type="Proteomes" id="UP000650994">
    <property type="component" value="Unassembled WGS sequence"/>
</dbReference>
<dbReference type="InterPro" id="IPR001173">
    <property type="entry name" value="Glyco_trans_2-like"/>
</dbReference>
<reference evidence="5" key="4">
    <citation type="journal article" date="2019" name="Int. J. Syst. Evol. Microbiol.">
        <title>The Global Catalogue of Microorganisms (GCM) 10K type strain sequencing project: providing services to taxonomists for standard genome sequencing and annotation.</title>
        <authorList>
            <consortium name="The Broad Institute Genomics Platform"/>
            <consortium name="The Broad Institute Genome Sequencing Center for Infectious Disease"/>
            <person name="Wu L."/>
            <person name="Ma J."/>
        </authorList>
    </citation>
    <scope>NUCLEOTIDE SEQUENCE [LARGE SCALE GENOMIC DNA]</scope>
    <source>
        <strain evidence="5">CGMCC 1.12707</strain>
    </source>
</reference>
<keyword evidence="5" id="KW-1185">Reference proteome</keyword>
<dbReference type="Proteomes" id="UP000184120">
    <property type="component" value="Unassembled WGS sequence"/>
</dbReference>
<dbReference type="OrthoDB" id="9810303at2"/>
<gene>
    <name evidence="2" type="ORF">GCM10010984_27120</name>
    <name evidence="3" type="ORF">SAMN05443634_102157</name>
</gene>
<reference evidence="2" key="1">
    <citation type="journal article" date="2014" name="Int. J. Syst. Evol. Microbiol.">
        <title>Complete genome of a new Firmicutes species belonging to the dominant human colonic microbiota ('Ruminococcus bicirculans') reveals two chromosomes and a selective capacity to utilize plant glucans.</title>
        <authorList>
            <consortium name="NISC Comparative Sequencing Program"/>
            <person name="Wegmann U."/>
            <person name="Louis P."/>
            <person name="Goesmann A."/>
            <person name="Henrissat B."/>
            <person name="Duncan S.H."/>
            <person name="Flint H.J."/>
        </authorList>
    </citation>
    <scope>NUCLEOTIDE SEQUENCE</scope>
    <source>
        <strain evidence="2">CGMCC 1.12707</strain>
    </source>
</reference>
<dbReference type="EMBL" id="FRBH01000002">
    <property type="protein sequence ID" value="SHK62577.1"/>
    <property type="molecule type" value="Genomic_DNA"/>
</dbReference>
<dbReference type="RefSeq" id="WP_072929521.1">
    <property type="nucleotide sequence ID" value="NZ_BMFL01000021.1"/>
</dbReference>
<keyword evidence="3" id="KW-0808">Transferase</keyword>
<proteinExistence type="predicted"/>